<feature type="transmembrane region" description="Helical" evidence="1">
    <location>
        <begin position="69"/>
        <end position="87"/>
    </location>
</feature>
<dbReference type="EMBL" id="FUYA01000003">
    <property type="protein sequence ID" value="SKA70138.1"/>
    <property type="molecule type" value="Genomic_DNA"/>
</dbReference>
<organism evidence="2 3">
    <name type="scientific">Desulfobaculum bizertense DSM 18034</name>
    <dbReference type="NCBI Taxonomy" id="1121442"/>
    <lineage>
        <taxon>Bacteria</taxon>
        <taxon>Pseudomonadati</taxon>
        <taxon>Thermodesulfobacteriota</taxon>
        <taxon>Desulfovibrionia</taxon>
        <taxon>Desulfovibrionales</taxon>
        <taxon>Desulfovibrionaceae</taxon>
        <taxon>Desulfobaculum</taxon>
    </lineage>
</organism>
<dbReference type="AlphaFoldDB" id="A0A1T4VZA3"/>
<name>A0A1T4VZA3_9BACT</name>
<dbReference type="Proteomes" id="UP000189733">
    <property type="component" value="Unassembled WGS sequence"/>
</dbReference>
<feature type="transmembrane region" description="Helical" evidence="1">
    <location>
        <begin position="122"/>
        <end position="144"/>
    </location>
</feature>
<dbReference type="RefSeq" id="WP_078684577.1">
    <property type="nucleotide sequence ID" value="NZ_FUYA01000003.1"/>
</dbReference>
<dbReference type="OrthoDB" id="9781459at2"/>
<feature type="transmembrane region" description="Helical" evidence="1">
    <location>
        <begin position="15"/>
        <end position="37"/>
    </location>
</feature>
<accession>A0A1T4VZA3</accession>
<reference evidence="2 3" key="1">
    <citation type="submission" date="2017-02" db="EMBL/GenBank/DDBJ databases">
        <authorList>
            <person name="Peterson S.W."/>
        </authorList>
    </citation>
    <scope>NUCLEOTIDE SEQUENCE [LARGE SCALE GENOMIC DNA]</scope>
    <source>
        <strain evidence="2 3">DSM 18034</strain>
    </source>
</reference>
<proteinExistence type="predicted"/>
<evidence type="ECO:0000313" key="3">
    <source>
        <dbReference type="Proteomes" id="UP000189733"/>
    </source>
</evidence>
<dbReference type="Pfam" id="PF09605">
    <property type="entry name" value="Trep_Strep"/>
    <property type="match status" value="1"/>
</dbReference>
<protein>
    <submittedName>
        <fullName evidence="2">Energy-coupling factor transport system substrate-specific component</fullName>
    </submittedName>
</protein>
<feature type="transmembrane region" description="Helical" evidence="1">
    <location>
        <begin position="93"/>
        <end position="110"/>
    </location>
</feature>
<keyword evidence="1" id="KW-1133">Transmembrane helix</keyword>
<dbReference type="STRING" id="1121442.SAMN02745702_01285"/>
<keyword evidence="1" id="KW-0812">Transmembrane</keyword>
<keyword evidence="1" id="KW-0472">Membrane</keyword>
<feature type="transmembrane region" description="Helical" evidence="1">
    <location>
        <begin position="43"/>
        <end position="62"/>
    </location>
</feature>
<feature type="transmembrane region" description="Helical" evidence="1">
    <location>
        <begin position="164"/>
        <end position="185"/>
    </location>
</feature>
<gene>
    <name evidence="2" type="ORF">SAMN02745702_01285</name>
</gene>
<evidence type="ECO:0000313" key="2">
    <source>
        <dbReference type="EMBL" id="SKA70138.1"/>
    </source>
</evidence>
<evidence type="ECO:0000256" key="1">
    <source>
        <dbReference type="SAM" id="Phobius"/>
    </source>
</evidence>
<dbReference type="InterPro" id="IPR011733">
    <property type="entry name" value="CHP02185_IM"/>
</dbReference>
<sequence>MNGEFQRKLTMRDQVNCGIFVALFFVFHIIGGILFAPNPVLTFFMPASIALFTGPVYLLLVAKVPKHGPILILGAIMAFLMFIMGMYWLWSVAYIVCALCAEALAGLGHFKNPRLNTASFAIFSLNPLGAYIMLWIHPASYFSYLLEKGTPQNYLDVMGATAQWWMLPAMILSVLLCAALSAALGHSLLRRQFRKAGII</sequence>
<keyword evidence="3" id="KW-1185">Reference proteome</keyword>
<dbReference type="NCBIfam" id="TIGR02185">
    <property type="entry name" value="Trep_Strep"/>
    <property type="match status" value="1"/>
</dbReference>